<reference evidence="9" key="1">
    <citation type="submission" date="2022-10" db="EMBL/GenBank/DDBJ databases">
        <title>Tapping the CABI collections for fungal endophytes: first genome assemblies for Collariella, Neodidymelliopsis, Ascochyta clinopodiicola, Didymella pomorum, Didymosphaeria variabile, Neocosmospora piperis and Neocucurbitaria cava.</title>
        <authorList>
            <person name="Hill R."/>
        </authorList>
    </citation>
    <scope>NUCLEOTIDE SEQUENCE</scope>
    <source>
        <strain evidence="9">IMI 356814</strain>
    </source>
</reference>
<dbReference type="InterPro" id="IPR052337">
    <property type="entry name" value="SAT4-like"/>
</dbReference>
<evidence type="ECO:0000256" key="3">
    <source>
        <dbReference type="ARBA" id="ARBA00022989"/>
    </source>
</evidence>
<proteinExistence type="inferred from homology"/>
<gene>
    <name evidence="9" type="ORF">N0V83_006381</name>
</gene>
<dbReference type="AlphaFoldDB" id="A0A9W9CKY0"/>
<evidence type="ECO:0000313" key="10">
    <source>
        <dbReference type="Proteomes" id="UP001140560"/>
    </source>
</evidence>
<evidence type="ECO:0000256" key="4">
    <source>
        <dbReference type="ARBA" id="ARBA00023136"/>
    </source>
</evidence>
<feature type="transmembrane region" description="Helical" evidence="7">
    <location>
        <begin position="178"/>
        <end position="204"/>
    </location>
</feature>
<dbReference type="InterPro" id="IPR049326">
    <property type="entry name" value="Rhodopsin_dom_fungi"/>
</dbReference>
<keyword evidence="3 7" id="KW-1133">Transmembrane helix</keyword>
<feature type="domain" description="Rhodopsin" evidence="8">
    <location>
        <begin position="43"/>
        <end position="276"/>
    </location>
</feature>
<name>A0A9W9CKY0_9PLEO</name>
<evidence type="ECO:0000256" key="5">
    <source>
        <dbReference type="ARBA" id="ARBA00038359"/>
    </source>
</evidence>
<keyword evidence="10" id="KW-1185">Reference proteome</keyword>
<organism evidence="9 10">
    <name type="scientific">Neocucurbitaria cava</name>
    <dbReference type="NCBI Taxonomy" id="798079"/>
    <lineage>
        <taxon>Eukaryota</taxon>
        <taxon>Fungi</taxon>
        <taxon>Dikarya</taxon>
        <taxon>Ascomycota</taxon>
        <taxon>Pezizomycotina</taxon>
        <taxon>Dothideomycetes</taxon>
        <taxon>Pleosporomycetidae</taxon>
        <taxon>Pleosporales</taxon>
        <taxon>Pleosporineae</taxon>
        <taxon>Cucurbitariaceae</taxon>
        <taxon>Neocucurbitaria</taxon>
    </lineage>
</organism>
<comment type="similarity">
    <text evidence="5">Belongs to the SAT4 family.</text>
</comment>
<keyword evidence="2 7" id="KW-0812">Transmembrane</keyword>
<evidence type="ECO:0000259" key="8">
    <source>
        <dbReference type="Pfam" id="PF20684"/>
    </source>
</evidence>
<comment type="subcellular location">
    <subcellularLocation>
        <location evidence="1">Membrane</location>
        <topology evidence="1">Multi-pass membrane protein</topology>
    </subcellularLocation>
</comment>
<dbReference type="Pfam" id="PF20684">
    <property type="entry name" value="Fung_rhodopsin"/>
    <property type="match status" value="1"/>
</dbReference>
<evidence type="ECO:0000256" key="2">
    <source>
        <dbReference type="ARBA" id="ARBA00022692"/>
    </source>
</evidence>
<dbReference type="Proteomes" id="UP001140560">
    <property type="component" value="Unassembled WGS sequence"/>
</dbReference>
<feature type="transmembrane region" description="Helical" evidence="7">
    <location>
        <begin position="248"/>
        <end position="272"/>
    </location>
</feature>
<dbReference type="GO" id="GO:0016020">
    <property type="term" value="C:membrane"/>
    <property type="evidence" value="ECO:0007669"/>
    <property type="project" value="UniProtKB-SubCell"/>
</dbReference>
<dbReference type="PANTHER" id="PTHR33048">
    <property type="entry name" value="PTH11-LIKE INTEGRAL MEMBRANE PROTEIN (AFU_ORTHOLOGUE AFUA_5G11245)"/>
    <property type="match status" value="1"/>
</dbReference>
<feature type="compositionally biased region" description="Basic and acidic residues" evidence="6">
    <location>
        <begin position="331"/>
        <end position="345"/>
    </location>
</feature>
<feature type="region of interest" description="Disordered" evidence="6">
    <location>
        <begin position="314"/>
        <end position="367"/>
    </location>
</feature>
<evidence type="ECO:0000313" key="9">
    <source>
        <dbReference type="EMBL" id="KAJ4368026.1"/>
    </source>
</evidence>
<evidence type="ECO:0000256" key="7">
    <source>
        <dbReference type="SAM" id="Phobius"/>
    </source>
</evidence>
<feature type="transmembrane region" description="Helical" evidence="7">
    <location>
        <begin position="25"/>
        <end position="47"/>
    </location>
</feature>
<keyword evidence="4 7" id="KW-0472">Membrane</keyword>
<evidence type="ECO:0000256" key="6">
    <source>
        <dbReference type="SAM" id="MobiDB-lite"/>
    </source>
</evidence>
<feature type="compositionally biased region" description="Basic and acidic residues" evidence="6">
    <location>
        <begin position="358"/>
        <end position="367"/>
    </location>
</feature>
<protein>
    <recommendedName>
        <fullName evidence="8">Rhodopsin domain-containing protein</fullName>
    </recommendedName>
</protein>
<dbReference type="PANTHER" id="PTHR33048:SF96">
    <property type="entry name" value="INTEGRAL MEMBRANE PROTEIN"/>
    <property type="match status" value="1"/>
</dbReference>
<feature type="transmembrane region" description="Helical" evidence="7">
    <location>
        <begin position="216"/>
        <end position="236"/>
    </location>
</feature>
<feature type="transmembrane region" description="Helical" evidence="7">
    <location>
        <begin position="100"/>
        <end position="123"/>
    </location>
</feature>
<feature type="transmembrane region" description="Helical" evidence="7">
    <location>
        <begin position="135"/>
        <end position="158"/>
    </location>
</feature>
<evidence type="ECO:0000256" key="1">
    <source>
        <dbReference type="ARBA" id="ARBA00004141"/>
    </source>
</evidence>
<accession>A0A9W9CKY0</accession>
<dbReference type="OrthoDB" id="3934549at2759"/>
<dbReference type="EMBL" id="JAPEUY010000011">
    <property type="protein sequence ID" value="KAJ4368026.1"/>
    <property type="molecule type" value="Genomic_DNA"/>
</dbReference>
<sequence length="367" mass="40322">MLGPIMPALAIREADPSKQDDKGTAIVAVSVVLTTIAFTTTCLRLWVRKGRRAIGADDYTITAAMCLTIVEAALTIQATTHGKGKRGKYLSKGDTEYINMYSWYAQHVLFAAMALVKISVCLLVTRIKESKPMKWLTGVVIAVLCTSALECSIVLLAQCRPISAHWRPVPGACWPPEVRIYSIYVQAGFSIITDLICSLLPIVIMWNIQLPFRKKLSISVLMGLGLVCTACSAVRAKSLDAKAQDLAYEYGIVAIWAITELCLGIIATNLGLSRSMYYYFSKRAEMSTQRSSGRPTYAYGGRSRDGYAVHPDFPLNPNLKMSSGKSSGKSSKNERREHSTARSEDSDIPLKPVAGIEKTTKIEMHVR</sequence>
<feature type="transmembrane region" description="Helical" evidence="7">
    <location>
        <begin position="59"/>
        <end position="80"/>
    </location>
</feature>
<comment type="caution">
    <text evidence="9">The sequence shown here is derived from an EMBL/GenBank/DDBJ whole genome shotgun (WGS) entry which is preliminary data.</text>
</comment>